<dbReference type="InterPro" id="IPR016187">
    <property type="entry name" value="CTDL_fold"/>
</dbReference>
<dbReference type="InterPro" id="IPR042095">
    <property type="entry name" value="SUMF_sf"/>
</dbReference>
<dbReference type="PANTHER" id="PTHR23150:SF35">
    <property type="entry name" value="BLL6746 PROTEIN"/>
    <property type="match status" value="1"/>
</dbReference>
<dbReference type="Proteomes" id="UP000810171">
    <property type="component" value="Unassembled WGS sequence"/>
</dbReference>
<sequence>MANAHENAFNALKDGLIIGPEHHRFKLLSKQRDHFAGQLWLAEDISTAARTQVSVLVLWPVLAAHAESVKVIRKLSQQNRTLSHPHVAKVYGHFSWRGLEFLSLEHLDGQTLSDLFQRKQAGKLTDKQKQGLITQMAKAIARYPAPHYLLAPDCVFLNTGGGVKLFGFGWRPVIAPLADTLPSKPEYPLYQPPEAFHAHPAAEQADVFALAVMCWELYSNRHAFQVSDGEASRFQRELKALSALSKSQWEQLRQSLSPEPEERHTDSIELVRALFTETTPTDENGEIDATSLEAGADTTEAPPQATDATEAAPAATVNEAAPAEPSTALPEAATDTGKRRLSLHLPALSDRIKRMLMLGLAYGLGLISGIWLALLMYQGQLDNVSSQALAQMKANRELRAAFDSVEQERARLQQALDEASSRASEPEDSSRETEAVVSARELRASGQPAPNLTLFQDELKAGGVGPKMVVVPSGRFRMGDLHGQGDDNEYPVHDVNIAQSFALARHEVTFAEYDRFAEATGRPLPDDEGWGRGSRPVINVTWNDAKAYADWLREQTGQPYRLPTEAEWEYSARAGTETVYWWGDEMRPGYAVCDGCDPEWGGKSTAPVGSVRANPWGLFDMSGNVDEWVADCYRPDYTQAPDNGQAEQLSGCNQRVMRGGSWFDIPRLTRPASRYRHPATASRNSWGFRVALDLTTQ</sequence>
<dbReference type="EMBL" id="JACVEW010000014">
    <property type="protein sequence ID" value="MBP0049113.1"/>
    <property type="molecule type" value="Genomic_DNA"/>
</dbReference>
<evidence type="ECO:0000259" key="3">
    <source>
        <dbReference type="PROSITE" id="PS50011"/>
    </source>
</evidence>
<evidence type="ECO:0000313" key="4">
    <source>
        <dbReference type="EMBL" id="MBP0049113.1"/>
    </source>
</evidence>
<dbReference type="SUPFAM" id="SSF56436">
    <property type="entry name" value="C-type lectin-like"/>
    <property type="match status" value="1"/>
</dbReference>
<feature type="region of interest" description="Disordered" evidence="1">
    <location>
        <begin position="276"/>
        <end position="337"/>
    </location>
</feature>
<dbReference type="InterPro" id="IPR051043">
    <property type="entry name" value="Sulfatase_Mod_Factor_Kinase"/>
</dbReference>
<dbReference type="Gene3D" id="1.10.510.10">
    <property type="entry name" value="Transferase(Phosphotransferase) domain 1"/>
    <property type="match status" value="1"/>
</dbReference>
<feature type="transmembrane region" description="Helical" evidence="2">
    <location>
        <begin position="355"/>
        <end position="377"/>
    </location>
</feature>
<proteinExistence type="predicted"/>
<dbReference type="PROSITE" id="PS50011">
    <property type="entry name" value="PROTEIN_KINASE_DOM"/>
    <property type="match status" value="1"/>
</dbReference>
<dbReference type="SMART" id="SM00220">
    <property type="entry name" value="S_TKc"/>
    <property type="match status" value="1"/>
</dbReference>
<dbReference type="Pfam" id="PF00069">
    <property type="entry name" value="Pkinase"/>
    <property type="match status" value="1"/>
</dbReference>
<feature type="domain" description="Protein kinase" evidence="3">
    <location>
        <begin position="25"/>
        <end position="275"/>
    </location>
</feature>
<dbReference type="SUPFAM" id="SSF56112">
    <property type="entry name" value="Protein kinase-like (PK-like)"/>
    <property type="match status" value="1"/>
</dbReference>
<organism evidence="4 5">
    <name type="scientific">Marinobacterium alkalitolerans</name>
    <dbReference type="NCBI Taxonomy" id="1542925"/>
    <lineage>
        <taxon>Bacteria</taxon>
        <taxon>Pseudomonadati</taxon>
        <taxon>Pseudomonadota</taxon>
        <taxon>Gammaproteobacteria</taxon>
        <taxon>Oceanospirillales</taxon>
        <taxon>Oceanospirillaceae</taxon>
        <taxon>Marinobacterium</taxon>
    </lineage>
</organism>
<keyword evidence="2" id="KW-1133">Transmembrane helix</keyword>
<dbReference type="PANTHER" id="PTHR23150">
    <property type="entry name" value="SULFATASE MODIFYING FACTOR 1, 2"/>
    <property type="match status" value="1"/>
</dbReference>
<name>A0ABS3ZBN1_9GAMM</name>
<reference evidence="4 5" key="1">
    <citation type="submission" date="2020-09" db="EMBL/GenBank/DDBJ databases">
        <authorList>
            <person name="Tanuku N.R.S."/>
        </authorList>
    </citation>
    <scope>NUCLEOTIDE SEQUENCE [LARGE SCALE GENOMIC DNA]</scope>
    <source>
        <strain evidence="4 5">AK62</strain>
    </source>
</reference>
<dbReference type="Gene3D" id="3.90.1580.10">
    <property type="entry name" value="paralog of FGE (formylglycine-generating enzyme)"/>
    <property type="match status" value="1"/>
</dbReference>
<comment type="caution">
    <text evidence="4">The sequence shown here is derived from an EMBL/GenBank/DDBJ whole genome shotgun (WGS) entry which is preliminary data.</text>
</comment>
<keyword evidence="5" id="KW-1185">Reference proteome</keyword>
<keyword evidence="2" id="KW-0472">Membrane</keyword>
<gene>
    <name evidence="4" type="ORF">H9C73_10220</name>
</gene>
<dbReference type="InterPro" id="IPR000719">
    <property type="entry name" value="Prot_kinase_dom"/>
</dbReference>
<dbReference type="InterPro" id="IPR011009">
    <property type="entry name" value="Kinase-like_dom_sf"/>
</dbReference>
<keyword evidence="2" id="KW-0812">Transmembrane</keyword>
<evidence type="ECO:0000256" key="2">
    <source>
        <dbReference type="SAM" id="Phobius"/>
    </source>
</evidence>
<feature type="region of interest" description="Disordered" evidence="1">
    <location>
        <begin position="411"/>
        <end position="444"/>
    </location>
</feature>
<evidence type="ECO:0000256" key="1">
    <source>
        <dbReference type="SAM" id="MobiDB-lite"/>
    </source>
</evidence>
<dbReference type="InterPro" id="IPR005532">
    <property type="entry name" value="SUMF_dom"/>
</dbReference>
<feature type="compositionally biased region" description="Basic and acidic residues" evidence="1">
    <location>
        <begin position="424"/>
        <end position="434"/>
    </location>
</feature>
<dbReference type="Pfam" id="PF03781">
    <property type="entry name" value="FGE-sulfatase"/>
    <property type="match status" value="1"/>
</dbReference>
<feature type="compositionally biased region" description="Low complexity" evidence="1">
    <location>
        <begin position="296"/>
        <end position="325"/>
    </location>
</feature>
<protein>
    <submittedName>
        <fullName evidence="4">SUMF1/EgtB/PvdO family nonheme iron enzyme</fullName>
    </submittedName>
</protein>
<evidence type="ECO:0000313" key="5">
    <source>
        <dbReference type="Proteomes" id="UP000810171"/>
    </source>
</evidence>
<dbReference type="RefSeq" id="WP_209287733.1">
    <property type="nucleotide sequence ID" value="NZ_JACVEW010000014.1"/>
</dbReference>
<accession>A0ABS3ZBN1</accession>